<comment type="similarity">
    <text evidence="1 9">Belongs to the peptidase S8 family.</text>
</comment>
<dbReference type="GO" id="GO:0004252">
    <property type="term" value="F:serine-type endopeptidase activity"/>
    <property type="evidence" value="ECO:0007669"/>
    <property type="project" value="UniProtKB-UniRule"/>
</dbReference>
<dbReference type="InterPro" id="IPR003137">
    <property type="entry name" value="PA_domain"/>
</dbReference>
<dbReference type="Gene3D" id="3.40.50.200">
    <property type="entry name" value="Peptidase S8/S53 domain"/>
    <property type="match status" value="1"/>
</dbReference>
<keyword evidence="3 9" id="KW-0645">Protease</keyword>
<dbReference type="PRINTS" id="PR00723">
    <property type="entry name" value="SUBTILISIN"/>
</dbReference>
<keyword evidence="6 9" id="KW-0720">Serine protease</keyword>
<proteinExistence type="inferred from homology"/>
<evidence type="ECO:0000256" key="3">
    <source>
        <dbReference type="ARBA" id="ARBA00022670"/>
    </source>
</evidence>
<keyword evidence="5 9" id="KW-0378">Hydrolase</keyword>
<evidence type="ECO:0000259" key="13">
    <source>
        <dbReference type="Pfam" id="PF02225"/>
    </source>
</evidence>
<feature type="active site" description="Charge relay system" evidence="8 9">
    <location>
        <position position="522"/>
    </location>
</feature>
<evidence type="ECO:0000256" key="9">
    <source>
        <dbReference type="PROSITE-ProRule" id="PRU01240"/>
    </source>
</evidence>
<feature type="domain" description="PA" evidence="13">
    <location>
        <begin position="343"/>
        <end position="433"/>
    </location>
</feature>
<dbReference type="Gene3D" id="3.30.70.80">
    <property type="entry name" value="Peptidase S8 propeptide/proteinase inhibitor I9"/>
    <property type="match status" value="1"/>
</dbReference>
<accession>A0A5J9U4Y4</accession>
<protein>
    <recommendedName>
        <fullName evidence="17">Peptidase S8/S53 domain-containing protein</fullName>
    </recommendedName>
</protein>
<dbReference type="Pfam" id="PF05922">
    <property type="entry name" value="Inhibitor_I9"/>
    <property type="match status" value="1"/>
</dbReference>
<evidence type="ECO:0000259" key="12">
    <source>
        <dbReference type="Pfam" id="PF00082"/>
    </source>
</evidence>
<feature type="signal peptide" evidence="11">
    <location>
        <begin position="1"/>
        <end position="18"/>
    </location>
</feature>
<comment type="caution">
    <text evidence="15">The sequence shown here is derived from an EMBL/GenBank/DDBJ whole genome shotgun (WGS) entry which is preliminary data.</text>
</comment>
<dbReference type="OrthoDB" id="206201at2759"/>
<feature type="chain" id="PRO_5023856373" description="Peptidase S8/S53 domain-containing protein" evidence="11">
    <location>
        <begin position="19"/>
        <end position="625"/>
    </location>
</feature>
<dbReference type="SUPFAM" id="SSF52743">
    <property type="entry name" value="Subtilisin-like"/>
    <property type="match status" value="1"/>
</dbReference>
<feature type="domain" description="Peptidase S8/S53" evidence="12">
    <location>
        <begin position="112"/>
        <end position="562"/>
    </location>
</feature>
<evidence type="ECO:0000256" key="7">
    <source>
        <dbReference type="ARBA" id="ARBA00023180"/>
    </source>
</evidence>
<dbReference type="InterPro" id="IPR015500">
    <property type="entry name" value="Peptidase_S8_subtilisin-rel"/>
</dbReference>
<evidence type="ECO:0000259" key="14">
    <source>
        <dbReference type="Pfam" id="PF05922"/>
    </source>
</evidence>
<feature type="active site" description="Charge relay system" evidence="8 9">
    <location>
        <position position="121"/>
    </location>
</feature>
<dbReference type="Pfam" id="PF02225">
    <property type="entry name" value="PA"/>
    <property type="match status" value="1"/>
</dbReference>
<feature type="compositionally biased region" description="Low complexity" evidence="10">
    <location>
        <begin position="613"/>
        <end position="625"/>
    </location>
</feature>
<dbReference type="InterPro" id="IPR023827">
    <property type="entry name" value="Peptidase_S8_Asp-AS"/>
</dbReference>
<dbReference type="SUPFAM" id="SSF52025">
    <property type="entry name" value="PA domain"/>
    <property type="match status" value="1"/>
</dbReference>
<dbReference type="PROSITE" id="PS00136">
    <property type="entry name" value="SUBTILASE_ASP"/>
    <property type="match status" value="1"/>
</dbReference>
<dbReference type="Pfam" id="PF00082">
    <property type="entry name" value="Peptidase_S8"/>
    <property type="match status" value="1"/>
</dbReference>
<dbReference type="Gene3D" id="3.50.30.30">
    <property type="match status" value="1"/>
</dbReference>
<gene>
    <name evidence="15" type="ORF">EJB05_34885</name>
</gene>
<dbReference type="PANTHER" id="PTHR10795">
    <property type="entry name" value="PROPROTEIN CONVERTASE SUBTILISIN/KEXIN"/>
    <property type="match status" value="1"/>
</dbReference>
<dbReference type="InterPro" id="IPR034197">
    <property type="entry name" value="Peptidases_S8_3"/>
</dbReference>
<evidence type="ECO:0000256" key="11">
    <source>
        <dbReference type="SAM" id="SignalP"/>
    </source>
</evidence>
<dbReference type="InterPro" id="IPR045051">
    <property type="entry name" value="SBT"/>
</dbReference>
<feature type="compositionally biased region" description="Basic residues" evidence="10">
    <location>
        <begin position="596"/>
        <end position="608"/>
    </location>
</feature>
<evidence type="ECO:0000256" key="4">
    <source>
        <dbReference type="ARBA" id="ARBA00022729"/>
    </source>
</evidence>
<sequence>MLCLVPLLLLAAGAKVVAHDELITFIIHVHPHENRKTWYESFLPDEGRLVHAYHHIASGFAAQLTPEELDEMSTMPGFVSAVPDQTYTPHTPQFLGLDVIQGNVSDGGVERGAGVIIGIIDTGVFPFHPSFSDAGGMPPPPSKWAGRCEFNNNGSSVACNNKLIGARSFVSRSNGTIIPLDDSGHGTHAASTAAGAAVPGANVLGQGLGVATGMAPRAHLAAYKVCHELFCRGSDVLAGIDAAVADGCDVVSVSLAGPQSPSHKDPVAIGTFGAMQKGVFVSMAAGNFGPSTRSLRNEAPWALTVAASTMDRSIRSTVRLGNGLSFHGETAYQPDGSSSAFFPLVYADASGNPLAELCGTGSLDGMDVKGKIVLCEYWSGPGGNNTRIMKGAVVKNAGGAGMIVLNNFTLGYSTLAEPHVLPASHIDYPASLAIMSYLNSTANPVVQIVFGGTVLGTSPAPSIAFFSSRGPSVQDPGILKPDITGPGVNVLAAWPFKVGPTDQTLSGVSGGGPTFNFLPGTSISTAHLSGIAAIIKSKYPDWSPAAIKSAIMTTADVTDRSGNPILDEKHQPADWFATGAGHVNPESVMTCESGSLKRKRKEKERRNRKTEAAKASTSSKAGAEV</sequence>
<evidence type="ECO:0000256" key="10">
    <source>
        <dbReference type="SAM" id="MobiDB-lite"/>
    </source>
</evidence>
<keyword evidence="7" id="KW-0325">Glycoprotein</keyword>
<dbReference type="CDD" id="cd04852">
    <property type="entry name" value="Peptidases_S8_3"/>
    <property type="match status" value="1"/>
</dbReference>
<organism evidence="15 16">
    <name type="scientific">Eragrostis curvula</name>
    <name type="common">weeping love grass</name>
    <dbReference type="NCBI Taxonomy" id="38414"/>
    <lineage>
        <taxon>Eukaryota</taxon>
        <taxon>Viridiplantae</taxon>
        <taxon>Streptophyta</taxon>
        <taxon>Embryophyta</taxon>
        <taxon>Tracheophyta</taxon>
        <taxon>Spermatophyta</taxon>
        <taxon>Magnoliopsida</taxon>
        <taxon>Liliopsida</taxon>
        <taxon>Poales</taxon>
        <taxon>Poaceae</taxon>
        <taxon>PACMAD clade</taxon>
        <taxon>Chloridoideae</taxon>
        <taxon>Eragrostideae</taxon>
        <taxon>Eragrostidinae</taxon>
        <taxon>Eragrostis</taxon>
    </lineage>
</organism>
<evidence type="ECO:0000256" key="1">
    <source>
        <dbReference type="ARBA" id="ARBA00011073"/>
    </source>
</evidence>
<feature type="non-terminal residue" evidence="15">
    <location>
        <position position="1"/>
    </location>
</feature>
<dbReference type="PROSITE" id="PS51892">
    <property type="entry name" value="SUBTILASE"/>
    <property type="match status" value="1"/>
</dbReference>
<feature type="domain" description="Inhibitor I9" evidence="14">
    <location>
        <begin position="37"/>
        <end position="90"/>
    </location>
</feature>
<dbReference type="FunFam" id="3.50.30.30:FF:000005">
    <property type="entry name" value="subtilisin-like protease SBT1.5"/>
    <property type="match status" value="1"/>
</dbReference>
<dbReference type="EMBL" id="RWGY01000029">
    <property type="protein sequence ID" value="TVU18772.1"/>
    <property type="molecule type" value="Genomic_DNA"/>
</dbReference>
<reference evidence="15 16" key="1">
    <citation type="journal article" date="2019" name="Sci. Rep.">
        <title>A high-quality genome of Eragrostis curvula grass provides insights into Poaceae evolution and supports new strategies to enhance forage quality.</title>
        <authorList>
            <person name="Carballo J."/>
            <person name="Santos B.A.C.M."/>
            <person name="Zappacosta D."/>
            <person name="Garbus I."/>
            <person name="Selva J.P."/>
            <person name="Gallo C.A."/>
            <person name="Diaz A."/>
            <person name="Albertini E."/>
            <person name="Caccamo M."/>
            <person name="Echenique V."/>
        </authorList>
    </citation>
    <scope>NUCLEOTIDE SEQUENCE [LARGE SCALE GENOMIC DNA]</scope>
    <source>
        <strain evidence="16">cv. Victoria</strain>
        <tissue evidence="15">Leaf</tissue>
    </source>
</reference>
<dbReference type="Gramene" id="TVU18772">
    <property type="protein sequence ID" value="TVU18772"/>
    <property type="gene ID" value="EJB05_34885"/>
</dbReference>
<dbReference type="CDD" id="cd02120">
    <property type="entry name" value="PA_subtilisin_like"/>
    <property type="match status" value="1"/>
</dbReference>
<dbReference type="GO" id="GO:0006508">
    <property type="term" value="P:proteolysis"/>
    <property type="evidence" value="ECO:0007669"/>
    <property type="project" value="UniProtKB-KW"/>
</dbReference>
<keyword evidence="2" id="KW-0964">Secreted</keyword>
<evidence type="ECO:0000256" key="2">
    <source>
        <dbReference type="ARBA" id="ARBA00022525"/>
    </source>
</evidence>
<dbReference type="InterPro" id="IPR036852">
    <property type="entry name" value="Peptidase_S8/S53_dom_sf"/>
</dbReference>
<evidence type="ECO:0000313" key="16">
    <source>
        <dbReference type="Proteomes" id="UP000324897"/>
    </source>
</evidence>
<keyword evidence="16" id="KW-1185">Reference proteome</keyword>
<dbReference type="AlphaFoldDB" id="A0A5J9U4Y4"/>
<evidence type="ECO:0000256" key="6">
    <source>
        <dbReference type="ARBA" id="ARBA00022825"/>
    </source>
</evidence>
<evidence type="ECO:0000256" key="5">
    <source>
        <dbReference type="ARBA" id="ARBA00022801"/>
    </source>
</evidence>
<evidence type="ECO:0000256" key="8">
    <source>
        <dbReference type="PIRSR" id="PIRSR615500-1"/>
    </source>
</evidence>
<dbReference type="InterPro" id="IPR000209">
    <property type="entry name" value="Peptidase_S8/S53_dom"/>
</dbReference>
<dbReference type="InterPro" id="IPR046450">
    <property type="entry name" value="PA_dom_sf"/>
</dbReference>
<feature type="active site" description="Charge relay system" evidence="8 9">
    <location>
        <position position="185"/>
    </location>
</feature>
<dbReference type="InterPro" id="IPR037045">
    <property type="entry name" value="S8pro/Inhibitor_I9_sf"/>
</dbReference>
<evidence type="ECO:0008006" key="17">
    <source>
        <dbReference type="Google" id="ProtNLM"/>
    </source>
</evidence>
<keyword evidence="4 11" id="KW-0732">Signal</keyword>
<dbReference type="Proteomes" id="UP000324897">
    <property type="component" value="Chromosome 7"/>
</dbReference>
<dbReference type="InterPro" id="IPR010259">
    <property type="entry name" value="S8pro/Inhibitor_I9"/>
</dbReference>
<feature type="region of interest" description="Disordered" evidence="10">
    <location>
        <begin position="586"/>
        <end position="625"/>
    </location>
</feature>
<name>A0A5J9U4Y4_9POAL</name>
<evidence type="ECO:0000313" key="15">
    <source>
        <dbReference type="EMBL" id="TVU18772.1"/>
    </source>
</evidence>